<reference evidence="1 2" key="1">
    <citation type="submission" date="2018-05" db="EMBL/GenBank/DDBJ databases">
        <title>Freshwater and sediment microbial communities from various areas in North America, analyzing microbe dynamics in response to fracking.</title>
        <authorList>
            <person name="Lamendella R."/>
        </authorList>
    </citation>
    <scope>NUCLEOTIDE SEQUENCE [LARGE SCALE GENOMIC DNA]</scope>
    <source>
        <strain evidence="1 2">15_TX</strain>
    </source>
</reference>
<dbReference type="EMBL" id="QGTW01000015">
    <property type="protein sequence ID" value="PWW20435.1"/>
    <property type="molecule type" value="Genomic_DNA"/>
</dbReference>
<evidence type="ECO:0000313" key="1">
    <source>
        <dbReference type="EMBL" id="PWW20435.1"/>
    </source>
</evidence>
<evidence type="ECO:0000313" key="2">
    <source>
        <dbReference type="Proteomes" id="UP000247150"/>
    </source>
</evidence>
<sequence>MSLLIENIHSIIQESTASLTSNSGNAWRLTKQNRPFFIATLIEEPVPVNRYWLFYFLDFV</sequence>
<accession>A0A2V2ZKH1</accession>
<dbReference type="AlphaFoldDB" id="A0A2V2ZKH1"/>
<name>A0A2V2ZKH1_9BACI</name>
<comment type="caution">
    <text evidence="1">The sequence shown here is derived from an EMBL/GenBank/DDBJ whole genome shotgun (WGS) entry which is preliminary data.</text>
</comment>
<organism evidence="1 2">
    <name type="scientific">Cytobacillus oceanisediminis</name>
    <dbReference type="NCBI Taxonomy" id="665099"/>
    <lineage>
        <taxon>Bacteria</taxon>
        <taxon>Bacillati</taxon>
        <taxon>Bacillota</taxon>
        <taxon>Bacilli</taxon>
        <taxon>Bacillales</taxon>
        <taxon>Bacillaceae</taxon>
        <taxon>Cytobacillus</taxon>
    </lineage>
</organism>
<gene>
    <name evidence="1" type="ORF">DFO73_1159</name>
</gene>
<proteinExistence type="predicted"/>
<dbReference type="Proteomes" id="UP000247150">
    <property type="component" value="Unassembled WGS sequence"/>
</dbReference>
<protein>
    <submittedName>
        <fullName evidence="1">Uncharacterized protein</fullName>
    </submittedName>
</protein>